<gene>
    <name evidence="1" type="ORF">PSON_ATCC_30995.1.T0040585</name>
</gene>
<dbReference type="EMBL" id="CAJJDN010000004">
    <property type="protein sequence ID" value="CAD8050323.1"/>
    <property type="molecule type" value="Genomic_DNA"/>
</dbReference>
<name>A0A8S1K7M4_9CILI</name>
<comment type="caution">
    <text evidence="1">The sequence shown here is derived from an EMBL/GenBank/DDBJ whole genome shotgun (WGS) entry which is preliminary data.</text>
</comment>
<dbReference type="AlphaFoldDB" id="A0A8S1K7M4"/>
<evidence type="ECO:0000313" key="2">
    <source>
        <dbReference type="Proteomes" id="UP000692954"/>
    </source>
</evidence>
<reference evidence="1" key="1">
    <citation type="submission" date="2021-01" db="EMBL/GenBank/DDBJ databases">
        <authorList>
            <consortium name="Genoscope - CEA"/>
            <person name="William W."/>
        </authorList>
    </citation>
    <scope>NUCLEOTIDE SEQUENCE</scope>
</reference>
<dbReference type="OrthoDB" id="288400at2759"/>
<sequence length="113" mass="13646">MDQDNYYQDRLEVESLQQRLHKTKFLEDEFENQNNQFKPTLLRTLQPVSFSDTEIISSRQQMCKFKVLYKRTVPLNLKFEQKSQSQCHSESKSQIVKIRKRIAKKQFKQSKTK</sequence>
<dbReference type="Proteomes" id="UP000692954">
    <property type="component" value="Unassembled WGS sequence"/>
</dbReference>
<evidence type="ECO:0000313" key="1">
    <source>
        <dbReference type="EMBL" id="CAD8050323.1"/>
    </source>
</evidence>
<organism evidence="1 2">
    <name type="scientific">Paramecium sonneborni</name>
    <dbReference type="NCBI Taxonomy" id="65129"/>
    <lineage>
        <taxon>Eukaryota</taxon>
        <taxon>Sar</taxon>
        <taxon>Alveolata</taxon>
        <taxon>Ciliophora</taxon>
        <taxon>Intramacronucleata</taxon>
        <taxon>Oligohymenophorea</taxon>
        <taxon>Peniculida</taxon>
        <taxon>Parameciidae</taxon>
        <taxon>Paramecium</taxon>
    </lineage>
</organism>
<protein>
    <submittedName>
        <fullName evidence="1">Uncharacterized protein</fullName>
    </submittedName>
</protein>
<accession>A0A8S1K7M4</accession>
<keyword evidence="2" id="KW-1185">Reference proteome</keyword>
<proteinExistence type="predicted"/>